<proteinExistence type="predicted"/>
<reference evidence="2" key="1">
    <citation type="journal article" date="2023" name="Science">
        <title>Elucidation of the pathway for biosynthesis of saponin adjuvants from the soapbark tree.</title>
        <authorList>
            <person name="Reed J."/>
            <person name="Orme A."/>
            <person name="El-Demerdash A."/>
            <person name="Owen C."/>
            <person name="Martin L.B.B."/>
            <person name="Misra R.C."/>
            <person name="Kikuchi S."/>
            <person name="Rejzek M."/>
            <person name="Martin A.C."/>
            <person name="Harkess A."/>
            <person name="Leebens-Mack J."/>
            <person name="Louveau T."/>
            <person name="Stephenson M.J."/>
            <person name="Osbourn A."/>
        </authorList>
    </citation>
    <scope>NUCLEOTIDE SEQUENCE</scope>
    <source>
        <strain evidence="2">S10</strain>
    </source>
</reference>
<protein>
    <submittedName>
        <fullName evidence="2">Uncharacterized protein</fullName>
    </submittedName>
</protein>
<feature type="compositionally biased region" description="Basic and acidic residues" evidence="1">
    <location>
        <begin position="26"/>
        <end position="35"/>
    </location>
</feature>
<feature type="compositionally biased region" description="Basic and acidic residues" evidence="1">
    <location>
        <begin position="1"/>
        <end position="13"/>
    </location>
</feature>
<evidence type="ECO:0000313" key="2">
    <source>
        <dbReference type="EMBL" id="KAJ7957805.1"/>
    </source>
</evidence>
<dbReference type="EMBL" id="JARAOO010000008">
    <property type="protein sequence ID" value="KAJ7957805.1"/>
    <property type="molecule type" value="Genomic_DNA"/>
</dbReference>
<evidence type="ECO:0000256" key="1">
    <source>
        <dbReference type="SAM" id="MobiDB-lite"/>
    </source>
</evidence>
<keyword evidence="3" id="KW-1185">Reference proteome</keyword>
<organism evidence="2 3">
    <name type="scientific">Quillaja saponaria</name>
    <name type="common">Soap bark tree</name>
    <dbReference type="NCBI Taxonomy" id="32244"/>
    <lineage>
        <taxon>Eukaryota</taxon>
        <taxon>Viridiplantae</taxon>
        <taxon>Streptophyta</taxon>
        <taxon>Embryophyta</taxon>
        <taxon>Tracheophyta</taxon>
        <taxon>Spermatophyta</taxon>
        <taxon>Magnoliopsida</taxon>
        <taxon>eudicotyledons</taxon>
        <taxon>Gunneridae</taxon>
        <taxon>Pentapetalae</taxon>
        <taxon>rosids</taxon>
        <taxon>fabids</taxon>
        <taxon>Fabales</taxon>
        <taxon>Quillajaceae</taxon>
        <taxon>Quillaja</taxon>
    </lineage>
</organism>
<sequence>MSYVDNEKKKQDYAAHSSEGQDNGQLDDKNNYPEHETHFNDARRLIESLWNLMHGKYNLRLLWTRNMSTGNSRHICARTCRRSRLRPYVSKKHLICKAPNLFHHRIDAISRVPRIHPKSRVVFFNGSVGSYLCFNL</sequence>
<name>A0AAD7LIN6_QUISA</name>
<feature type="region of interest" description="Disordered" evidence="1">
    <location>
        <begin position="1"/>
        <end position="35"/>
    </location>
</feature>
<dbReference type="AlphaFoldDB" id="A0AAD7LIN6"/>
<accession>A0AAD7LIN6</accession>
<evidence type="ECO:0000313" key="3">
    <source>
        <dbReference type="Proteomes" id="UP001163823"/>
    </source>
</evidence>
<dbReference type="Proteomes" id="UP001163823">
    <property type="component" value="Chromosome 8"/>
</dbReference>
<gene>
    <name evidence="2" type="ORF">O6P43_018625</name>
</gene>
<dbReference type="KEGG" id="qsa:O6P43_018625"/>
<comment type="caution">
    <text evidence="2">The sequence shown here is derived from an EMBL/GenBank/DDBJ whole genome shotgun (WGS) entry which is preliminary data.</text>
</comment>